<dbReference type="OrthoDB" id="10261878at2759"/>
<dbReference type="Pfam" id="PF05195">
    <property type="entry name" value="AMP_N"/>
    <property type="match status" value="1"/>
</dbReference>
<comment type="similarity">
    <text evidence="9">Belongs to the peptidase M24B family. Eukaryotic-type prolidase subfamily.</text>
</comment>
<dbReference type="Pfam" id="PF00557">
    <property type="entry name" value="Peptidase_M24"/>
    <property type="match status" value="2"/>
</dbReference>
<dbReference type="GO" id="GO:0102009">
    <property type="term" value="F:proline dipeptidase activity"/>
    <property type="evidence" value="ECO:0007669"/>
    <property type="project" value="UniProtKB-EC"/>
</dbReference>
<reference evidence="17 18" key="1">
    <citation type="submission" date="2018-10" db="EMBL/GenBank/DDBJ databases">
        <authorList>
            <consortium name="Pathogen Informatics"/>
        </authorList>
    </citation>
    <scope>NUCLEOTIDE SEQUENCE [LARGE SCALE GENOMIC DNA]</scope>
</reference>
<evidence type="ECO:0000256" key="11">
    <source>
        <dbReference type="ARBA" id="ARBA00044141"/>
    </source>
</evidence>
<feature type="domain" description="Aminopeptidase P N-terminal" evidence="16">
    <location>
        <begin position="14"/>
        <end position="169"/>
    </location>
</feature>
<comment type="cofactor">
    <cofactor evidence="1">
        <name>Mn(2+)</name>
        <dbReference type="ChEBI" id="CHEBI:29035"/>
    </cofactor>
</comment>
<sequence>MERVFKVGNNSLAVPMDLHKQNRAKLCKRLLDLWSTGDAPSRSLDGVYVLLQGGPSVSHGGSDCEIVFRQESYFHWTFGGLEPDWFGAIEVATQRTILFVPHIPESAAVYMGQPPHLDEISHIYGVDEAHYTHERGINTDSGQFTLEASFEGINRFTINNTILHHEMAECRLTKSPLELEVIRYAVKISSAAHRHLMRKIKPGMFQFQAESIFRHYCYYYGGMRHVAYTCIAATGCDCAVLHYGHAGAPNDHLIQDGDMCLLDMGGEYYCYCSDITCSFPVNGKFTADQRLIYNAVLSAVTLVNILLDYKDHSILICSLIPLTPLRAVTSCLGPGVSWLEMHKLAEKTILERMLAGGLLQGDVDEMMLARLGATFMPHGLGHLMGCDVHDVGGYTKGAPPRSAEPGLRNLRTARNLMPNMVLTVEPGCYFIKRLIDQAKASPHLKKFLVTEALERFADFGGVRIEEDVLITDSGCEVLSDVPRTVDEIEDWMSRESTEYDSVL</sequence>
<name>A0A0R3UEH5_MESCO</name>
<keyword evidence="5" id="KW-0378">Hydrolase</keyword>
<keyword evidence="3" id="KW-0645">Protease</keyword>
<dbReference type="SMART" id="SM01011">
    <property type="entry name" value="AMP_N"/>
    <property type="match status" value="1"/>
</dbReference>
<comment type="catalytic activity">
    <reaction evidence="15">
        <text>Xaa-L-Pro dipeptide + H2O = an L-alpha-amino acid + L-proline</text>
        <dbReference type="Rhea" id="RHEA:76407"/>
        <dbReference type="ChEBI" id="CHEBI:15377"/>
        <dbReference type="ChEBI" id="CHEBI:59869"/>
        <dbReference type="ChEBI" id="CHEBI:60039"/>
        <dbReference type="ChEBI" id="CHEBI:195196"/>
        <dbReference type="EC" id="3.4.13.9"/>
    </reaction>
</comment>
<dbReference type="Gene3D" id="3.40.350.10">
    <property type="entry name" value="Creatinase/prolidase N-terminal domain"/>
    <property type="match status" value="1"/>
</dbReference>
<dbReference type="Proteomes" id="UP000267029">
    <property type="component" value="Unassembled WGS sequence"/>
</dbReference>
<dbReference type="InterPro" id="IPR036005">
    <property type="entry name" value="Creatinase/aminopeptidase-like"/>
</dbReference>
<dbReference type="SUPFAM" id="SSF53092">
    <property type="entry name" value="Creatinase/prolidase N-terminal domain"/>
    <property type="match status" value="1"/>
</dbReference>
<organism evidence="17 18">
    <name type="scientific">Mesocestoides corti</name>
    <name type="common">Flatworm</name>
    <dbReference type="NCBI Taxonomy" id="53468"/>
    <lineage>
        <taxon>Eukaryota</taxon>
        <taxon>Metazoa</taxon>
        <taxon>Spiralia</taxon>
        <taxon>Lophotrochozoa</taxon>
        <taxon>Platyhelminthes</taxon>
        <taxon>Cestoda</taxon>
        <taxon>Eucestoda</taxon>
        <taxon>Cyclophyllidea</taxon>
        <taxon>Mesocestoididae</taxon>
        <taxon>Mesocestoides</taxon>
    </lineage>
</organism>
<dbReference type="EMBL" id="UXSR01005193">
    <property type="protein sequence ID" value="VDD79403.1"/>
    <property type="molecule type" value="Genomic_DNA"/>
</dbReference>
<dbReference type="AlphaFoldDB" id="A0A0R3UEH5"/>
<evidence type="ECO:0000313" key="17">
    <source>
        <dbReference type="EMBL" id="VDD79403.1"/>
    </source>
</evidence>
<evidence type="ECO:0000256" key="13">
    <source>
        <dbReference type="ARBA" id="ARBA00044284"/>
    </source>
</evidence>
<dbReference type="STRING" id="53468.A0A0R3UEH5"/>
<dbReference type="GO" id="GO:0030145">
    <property type="term" value="F:manganese ion binding"/>
    <property type="evidence" value="ECO:0007669"/>
    <property type="project" value="InterPro"/>
</dbReference>
<dbReference type="Gene3D" id="3.90.230.10">
    <property type="entry name" value="Creatinase/methionine aminopeptidase superfamily"/>
    <property type="match status" value="1"/>
</dbReference>
<dbReference type="GO" id="GO:0070006">
    <property type="term" value="F:metalloaminopeptidase activity"/>
    <property type="evidence" value="ECO:0007669"/>
    <property type="project" value="InterPro"/>
</dbReference>
<accession>A0A0R3UEH5</accession>
<dbReference type="SUPFAM" id="SSF55920">
    <property type="entry name" value="Creatinase/aminopeptidase"/>
    <property type="match status" value="2"/>
</dbReference>
<evidence type="ECO:0000256" key="10">
    <source>
        <dbReference type="ARBA" id="ARBA00044051"/>
    </source>
</evidence>
<dbReference type="PANTHER" id="PTHR48480:SF2">
    <property type="entry name" value="PEPTIDASE D"/>
    <property type="match status" value="1"/>
</dbReference>
<dbReference type="InterPro" id="IPR007865">
    <property type="entry name" value="Aminopep_P_N"/>
</dbReference>
<evidence type="ECO:0000256" key="2">
    <source>
        <dbReference type="ARBA" id="ARBA00011738"/>
    </source>
</evidence>
<dbReference type="CDD" id="cd01087">
    <property type="entry name" value="Prolidase"/>
    <property type="match status" value="1"/>
</dbReference>
<dbReference type="InterPro" id="IPR029149">
    <property type="entry name" value="Creatin/AminoP/Spt16_N"/>
</dbReference>
<keyword evidence="18" id="KW-1185">Reference proteome</keyword>
<evidence type="ECO:0000256" key="12">
    <source>
        <dbReference type="ARBA" id="ARBA00044252"/>
    </source>
</evidence>
<evidence type="ECO:0000256" key="4">
    <source>
        <dbReference type="ARBA" id="ARBA00022723"/>
    </source>
</evidence>
<evidence type="ECO:0000313" key="18">
    <source>
        <dbReference type="Proteomes" id="UP000267029"/>
    </source>
</evidence>
<dbReference type="PANTHER" id="PTHR48480">
    <property type="match status" value="1"/>
</dbReference>
<evidence type="ECO:0000256" key="14">
    <source>
        <dbReference type="ARBA" id="ARBA00044351"/>
    </source>
</evidence>
<keyword evidence="6" id="KW-0224">Dipeptidase</keyword>
<evidence type="ECO:0000256" key="3">
    <source>
        <dbReference type="ARBA" id="ARBA00022670"/>
    </source>
</evidence>
<proteinExistence type="inferred from homology"/>
<evidence type="ECO:0000256" key="6">
    <source>
        <dbReference type="ARBA" id="ARBA00022997"/>
    </source>
</evidence>
<comment type="subunit">
    <text evidence="2">Homodimer.</text>
</comment>
<evidence type="ECO:0000256" key="9">
    <source>
        <dbReference type="ARBA" id="ARBA00043990"/>
    </source>
</evidence>
<dbReference type="GO" id="GO:0006508">
    <property type="term" value="P:proteolysis"/>
    <property type="evidence" value="ECO:0007669"/>
    <property type="project" value="UniProtKB-KW"/>
</dbReference>
<evidence type="ECO:0000256" key="1">
    <source>
        <dbReference type="ARBA" id="ARBA00001936"/>
    </source>
</evidence>
<keyword evidence="4" id="KW-0479">Metal-binding</keyword>
<dbReference type="EC" id="3.4.13.9" evidence="10"/>
<evidence type="ECO:0000259" key="16">
    <source>
        <dbReference type="SMART" id="SM01011"/>
    </source>
</evidence>
<protein>
    <recommendedName>
        <fullName evidence="11">Xaa-Pro dipeptidase</fullName>
        <ecNumber evidence="10">3.4.13.9</ecNumber>
    </recommendedName>
    <alternativeName>
        <fullName evidence="14">Imidodipeptidase</fullName>
    </alternativeName>
    <alternativeName>
        <fullName evidence="12">Peptidase D</fullName>
    </alternativeName>
    <alternativeName>
        <fullName evidence="13">Proline dipeptidase</fullName>
    </alternativeName>
</protein>
<dbReference type="InterPro" id="IPR000994">
    <property type="entry name" value="Pept_M24"/>
</dbReference>
<evidence type="ECO:0000256" key="15">
    <source>
        <dbReference type="ARBA" id="ARBA00048994"/>
    </source>
</evidence>
<evidence type="ECO:0000256" key="7">
    <source>
        <dbReference type="ARBA" id="ARBA00023049"/>
    </source>
</evidence>
<keyword evidence="8" id="KW-0464">Manganese</keyword>
<gene>
    <name evidence="17" type="ORF">MCOS_LOCUS5406</name>
</gene>
<dbReference type="InterPro" id="IPR052433">
    <property type="entry name" value="X-Pro_dipept-like"/>
</dbReference>
<evidence type="ECO:0000256" key="5">
    <source>
        <dbReference type="ARBA" id="ARBA00022801"/>
    </source>
</evidence>
<keyword evidence="7" id="KW-0482">Metalloprotease</keyword>
<evidence type="ECO:0000256" key="8">
    <source>
        <dbReference type="ARBA" id="ARBA00023211"/>
    </source>
</evidence>